<dbReference type="AlphaFoldDB" id="K0TQX1"/>
<organism evidence="2 3">
    <name type="scientific">Thalassiosira oceanica</name>
    <name type="common">Marine diatom</name>
    <dbReference type="NCBI Taxonomy" id="159749"/>
    <lineage>
        <taxon>Eukaryota</taxon>
        <taxon>Sar</taxon>
        <taxon>Stramenopiles</taxon>
        <taxon>Ochrophyta</taxon>
        <taxon>Bacillariophyta</taxon>
        <taxon>Coscinodiscophyceae</taxon>
        <taxon>Thalassiosirophycidae</taxon>
        <taxon>Thalassiosirales</taxon>
        <taxon>Thalassiosiraceae</taxon>
        <taxon>Thalassiosira</taxon>
    </lineage>
</organism>
<dbReference type="Proteomes" id="UP000266841">
    <property type="component" value="Unassembled WGS sequence"/>
</dbReference>
<proteinExistence type="predicted"/>
<dbReference type="SUPFAM" id="SSF141571">
    <property type="entry name" value="Pentapeptide repeat-like"/>
    <property type="match status" value="1"/>
</dbReference>
<dbReference type="OrthoDB" id="9989223at2759"/>
<dbReference type="PANTHER" id="PTHR47200:SF2">
    <property type="entry name" value="THYLAKOID LUMENAL 15 KDA PROTEIN 1, CHLOROPLASTIC"/>
    <property type="match status" value="1"/>
</dbReference>
<evidence type="ECO:0008006" key="4">
    <source>
        <dbReference type="Google" id="ProtNLM"/>
    </source>
</evidence>
<reference evidence="2 3" key="1">
    <citation type="journal article" date="2012" name="Genome Biol.">
        <title>Genome and low-iron response of an oceanic diatom adapted to chronic iron limitation.</title>
        <authorList>
            <person name="Lommer M."/>
            <person name="Specht M."/>
            <person name="Roy A.S."/>
            <person name="Kraemer L."/>
            <person name="Andreson R."/>
            <person name="Gutowska M.A."/>
            <person name="Wolf J."/>
            <person name="Bergner S.V."/>
            <person name="Schilhabel M.B."/>
            <person name="Klostermeier U.C."/>
            <person name="Beiko R.G."/>
            <person name="Rosenstiel P."/>
            <person name="Hippler M."/>
            <person name="Laroche J."/>
        </authorList>
    </citation>
    <scope>NUCLEOTIDE SEQUENCE [LARGE SCALE GENOMIC DNA]</scope>
    <source>
        <strain evidence="2 3">CCMP1005</strain>
    </source>
</reference>
<dbReference type="InterPro" id="IPR001646">
    <property type="entry name" value="5peptide_repeat"/>
</dbReference>
<evidence type="ECO:0000256" key="1">
    <source>
        <dbReference type="SAM" id="SignalP"/>
    </source>
</evidence>
<dbReference type="PANTHER" id="PTHR47200">
    <property type="entry name" value="THYLAKOID LUMENAL 15 KDA PROTEIN 1, CHLOROPLASTIC"/>
    <property type="match status" value="1"/>
</dbReference>
<comment type="caution">
    <text evidence="2">The sequence shown here is derived from an EMBL/GenBank/DDBJ whole genome shotgun (WGS) entry which is preliminary data.</text>
</comment>
<dbReference type="OMA" id="FQERVDY"/>
<accession>K0TQX1</accession>
<dbReference type="EMBL" id="AGNL01001700">
    <property type="protein sequence ID" value="EJK76787.1"/>
    <property type="molecule type" value="Genomic_DNA"/>
</dbReference>
<protein>
    <recommendedName>
        <fullName evidence="4">Pentapeptide repeat protein</fullName>
    </recommendedName>
</protein>
<dbReference type="Gene3D" id="2.160.20.80">
    <property type="entry name" value="E3 ubiquitin-protein ligase SopA"/>
    <property type="match status" value="1"/>
</dbReference>
<keyword evidence="1" id="KW-0732">Signal</keyword>
<dbReference type="Pfam" id="PF00805">
    <property type="entry name" value="Pentapeptide"/>
    <property type="match status" value="1"/>
</dbReference>
<dbReference type="eggNOG" id="ENOG502S4CZ">
    <property type="taxonomic scope" value="Eukaryota"/>
</dbReference>
<evidence type="ECO:0000313" key="2">
    <source>
        <dbReference type="EMBL" id="EJK76787.1"/>
    </source>
</evidence>
<name>K0TQX1_THAOC</name>
<feature type="chain" id="PRO_5003838191" description="Pentapeptide repeat protein" evidence="1">
    <location>
        <begin position="18"/>
        <end position="224"/>
    </location>
</feature>
<gene>
    <name evidence="2" type="ORF">THAOC_01435</name>
</gene>
<keyword evidence="3" id="KW-1185">Reference proteome</keyword>
<feature type="signal peptide" evidence="1">
    <location>
        <begin position="1"/>
        <end position="17"/>
    </location>
</feature>
<evidence type="ECO:0000313" key="3">
    <source>
        <dbReference type="Proteomes" id="UP000266841"/>
    </source>
</evidence>
<sequence length="224" mass="23400">MVKSVFLTAALAASSHAFQLPASTHASDRLVPRSTSLDSERSQTADATDAADVRIRSLGSHLTRSLAPTLAAASIALGPLACGAVSGGGMDYANLNLTGQDFGNGNYKGKDFTQIIAKGTIFSKSNLQGCRFYKAYLVNADFSGADARGAAFEDTSMDGANLRNIVASGSYFGQSLLDVESLEGGDFTDAQIPPKTLKLVCDREDVKGTNPTTGADTRDSLMCL</sequence>
<dbReference type="InterPro" id="IPR044213">
    <property type="entry name" value="At2g44920-like"/>
</dbReference>